<evidence type="ECO:0000256" key="1">
    <source>
        <dbReference type="ARBA" id="ARBA00002442"/>
    </source>
</evidence>
<evidence type="ECO:0000256" key="10">
    <source>
        <dbReference type="ARBA" id="ARBA00022989"/>
    </source>
</evidence>
<keyword evidence="5 12" id="KW-0813">Transport</keyword>
<dbReference type="Pfam" id="PF04995">
    <property type="entry name" value="CcmD"/>
    <property type="match status" value="1"/>
</dbReference>
<evidence type="ECO:0000256" key="11">
    <source>
        <dbReference type="ARBA" id="ARBA00023136"/>
    </source>
</evidence>
<evidence type="ECO:0000256" key="7">
    <source>
        <dbReference type="ARBA" id="ARBA00022519"/>
    </source>
</evidence>
<gene>
    <name evidence="13" type="ORF">JCM7686_0959</name>
</gene>
<dbReference type="EMBL" id="CP006650">
    <property type="protein sequence ID" value="AGT08068.1"/>
    <property type="molecule type" value="Genomic_DNA"/>
</dbReference>
<protein>
    <recommendedName>
        <fullName evidence="4 12">Heme exporter protein D</fullName>
    </recommendedName>
</protein>
<dbReference type="AlphaFoldDB" id="S5Y9Q6"/>
<dbReference type="NCBIfam" id="TIGR03141">
    <property type="entry name" value="cytochro_ccmD"/>
    <property type="match status" value="1"/>
</dbReference>
<reference evidence="13 14" key="1">
    <citation type="journal article" date="2014" name="BMC Genomics">
        <title>Architecture and functions of a multipartite genome of the methylotrophic bacterium Paracoccus aminophilus JCM 7686, containing primary and secondary chromids.</title>
        <authorList>
            <person name="Dziewit L."/>
            <person name="Czarnecki J."/>
            <person name="Wibberg D."/>
            <person name="Radlinska M."/>
            <person name="Mrozek P."/>
            <person name="Szymczak M."/>
            <person name="Schluter A."/>
            <person name="Puhler A."/>
            <person name="Bartosik D."/>
        </authorList>
    </citation>
    <scope>NUCLEOTIDE SEQUENCE [LARGE SCALE GENOMIC DNA]</scope>
    <source>
        <strain evidence="13">JCM 7686</strain>
    </source>
</reference>
<dbReference type="InterPro" id="IPR007078">
    <property type="entry name" value="Haem_export_protD_CcmD"/>
</dbReference>
<dbReference type="eggNOG" id="ENOG50313Q4">
    <property type="taxonomic scope" value="Bacteria"/>
</dbReference>
<dbReference type="RefSeq" id="WP_020949706.1">
    <property type="nucleotide sequence ID" value="NC_022041.1"/>
</dbReference>
<dbReference type="PATRIC" id="fig|1367847.3.peg.922"/>
<evidence type="ECO:0000256" key="4">
    <source>
        <dbReference type="ARBA" id="ARBA00016461"/>
    </source>
</evidence>
<evidence type="ECO:0000313" key="14">
    <source>
        <dbReference type="Proteomes" id="UP000015480"/>
    </source>
</evidence>
<dbReference type="HOGENOM" id="CLU_214404_1_0_5"/>
<feature type="transmembrane region" description="Helical" evidence="12">
    <location>
        <begin position="12"/>
        <end position="31"/>
    </location>
</feature>
<sequence length="47" mass="5017">MIDFGKYTVVVLSAYGVSVALLVGLVAQTLIANAKARRALEEHEKNG</sequence>
<comment type="subcellular location">
    <subcellularLocation>
        <location evidence="2 12">Cell inner membrane</location>
        <topology evidence="2 12">Single-pass membrane protein</topology>
    </subcellularLocation>
</comment>
<keyword evidence="11 12" id="KW-0472">Membrane</keyword>
<evidence type="ECO:0000256" key="2">
    <source>
        <dbReference type="ARBA" id="ARBA00004377"/>
    </source>
</evidence>
<evidence type="ECO:0000256" key="6">
    <source>
        <dbReference type="ARBA" id="ARBA00022475"/>
    </source>
</evidence>
<comment type="similarity">
    <text evidence="3 12">Belongs to the CcmD/CycX/HelD family.</text>
</comment>
<dbReference type="GO" id="GO:0015886">
    <property type="term" value="P:heme transport"/>
    <property type="evidence" value="ECO:0007669"/>
    <property type="project" value="InterPro"/>
</dbReference>
<evidence type="ECO:0000256" key="9">
    <source>
        <dbReference type="ARBA" id="ARBA00022748"/>
    </source>
</evidence>
<organism evidence="13 14">
    <name type="scientific">Paracoccus aminophilus JCM 7686</name>
    <dbReference type="NCBI Taxonomy" id="1367847"/>
    <lineage>
        <taxon>Bacteria</taxon>
        <taxon>Pseudomonadati</taxon>
        <taxon>Pseudomonadota</taxon>
        <taxon>Alphaproteobacteria</taxon>
        <taxon>Rhodobacterales</taxon>
        <taxon>Paracoccaceae</taxon>
        <taxon>Paracoccus</taxon>
    </lineage>
</organism>
<keyword evidence="9 12" id="KW-0201">Cytochrome c-type biogenesis</keyword>
<evidence type="ECO:0000256" key="8">
    <source>
        <dbReference type="ARBA" id="ARBA00022692"/>
    </source>
</evidence>
<dbReference type="GO" id="GO:0017004">
    <property type="term" value="P:cytochrome complex assembly"/>
    <property type="evidence" value="ECO:0007669"/>
    <property type="project" value="UniProtKB-KW"/>
</dbReference>
<dbReference type="GO" id="GO:0005886">
    <property type="term" value="C:plasma membrane"/>
    <property type="evidence" value="ECO:0007669"/>
    <property type="project" value="UniProtKB-SubCell"/>
</dbReference>
<keyword evidence="8 12" id="KW-0812">Transmembrane</keyword>
<keyword evidence="7 12" id="KW-0997">Cell inner membrane</keyword>
<dbReference type="Proteomes" id="UP000015480">
    <property type="component" value="Chromosome"/>
</dbReference>
<evidence type="ECO:0000313" key="13">
    <source>
        <dbReference type="EMBL" id="AGT08068.1"/>
    </source>
</evidence>
<proteinExistence type="inferred from homology"/>
<name>S5Y9Q6_PARAH</name>
<keyword evidence="6 12" id="KW-1003">Cell membrane</keyword>
<evidence type="ECO:0000256" key="5">
    <source>
        <dbReference type="ARBA" id="ARBA00022448"/>
    </source>
</evidence>
<evidence type="ECO:0000256" key="12">
    <source>
        <dbReference type="RuleBase" id="RU363101"/>
    </source>
</evidence>
<comment type="function">
    <text evidence="1 12">Required for the export of heme to the periplasm for the biogenesis of c-type cytochromes.</text>
</comment>
<keyword evidence="10 12" id="KW-1133">Transmembrane helix</keyword>
<dbReference type="KEGG" id="pami:JCM7686_0959"/>
<keyword evidence="14" id="KW-1185">Reference proteome</keyword>
<accession>S5Y9Q6</accession>
<evidence type="ECO:0000256" key="3">
    <source>
        <dbReference type="ARBA" id="ARBA00008741"/>
    </source>
</evidence>